<dbReference type="AlphaFoldDB" id="A0A7C1NTP9"/>
<dbReference type="EMBL" id="DSLG01000004">
    <property type="protein sequence ID" value="HEA87100.1"/>
    <property type="molecule type" value="Genomic_DNA"/>
</dbReference>
<dbReference type="EMBL" id="DSTU01000007">
    <property type="protein sequence ID" value="HFJ54230.1"/>
    <property type="molecule type" value="Genomic_DNA"/>
</dbReference>
<protein>
    <recommendedName>
        <fullName evidence="1">Putative zinc-finger domain-containing protein</fullName>
    </recommendedName>
</protein>
<evidence type="ECO:0000259" key="1">
    <source>
        <dbReference type="Pfam" id="PF13490"/>
    </source>
</evidence>
<organism evidence="2">
    <name type="scientific">candidate division WOR-3 bacterium</name>
    <dbReference type="NCBI Taxonomy" id="2052148"/>
    <lineage>
        <taxon>Bacteria</taxon>
        <taxon>Bacteria division WOR-3</taxon>
    </lineage>
</organism>
<dbReference type="InterPro" id="IPR041916">
    <property type="entry name" value="Anti_sigma_zinc_sf"/>
</dbReference>
<dbReference type="InterPro" id="IPR027383">
    <property type="entry name" value="Znf_put"/>
</dbReference>
<feature type="domain" description="Putative zinc-finger" evidence="1">
    <location>
        <begin position="17"/>
        <end position="51"/>
    </location>
</feature>
<comment type="caution">
    <text evidence="2">The sequence shown here is derived from an EMBL/GenBank/DDBJ whole genome shotgun (WGS) entry which is preliminary data.</text>
</comment>
<evidence type="ECO:0000313" key="3">
    <source>
        <dbReference type="EMBL" id="HFJ54230.1"/>
    </source>
</evidence>
<reference evidence="2" key="1">
    <citation type="journal article" date="2020" name="mSystems">
        <title>Genome- and Community-Level Interaction Insights into Carbon Utilization and Element Cycling Functions of Hydrothermarchaeota in Hydrothermal Sediment.</title>
        <authorList>
            <person name="Zhou Z."/>
            <person name="Liu Y."/>
            <person name="Xu W."/>
            <person name="Pan J."/>
            <person name="Luo Z.H."/>
            <person name="Li M."/>
        </authorList>
    </citation>
    <scope>NUCLEOTIDE SEQUENCE [LARGE SCALE GENOMIC DNA]</scope>
    <source>
        <strain evidence="2">SpSt-265</strain>
        <strain evidence="3">SpSt-465</strain>
    </source>
</reference>
<evidence type="ECO:0000313" key="2">
    <source>
        <dbReference type="EMBL" id="HEA87100.1"/>
    </source>
</evidence>
<dbReference type="Pfam" id="PF13490">
    <property type="entry name" value="zf-HC2"/>
    <property type="match status" value="1"/>
</dbReference>
<name>A0A7C1NTP9_UNCW3</name>
<proteinExistence type="predicted"/>
<accession>A0A7C1NTP9</accession>
<dbReference type="Gene3D" id="1.10.10.1320">
    <property type="entry name" value="Anti-sigma factor, zinc-finger domain"/>
    <property type="match status" value="1"/>
</dbReference>
<gene>
    <name evidence="2" type="ORF">ENP94_03710</name>
    <name evidence="3" type="ORF">ENS16_06035</name>
</gene>
<sequence length="97" mass="11563">MGRRKRDKTKIEEGCDCTELETLAVQFVDGELEDEQRQRLLIHIQTCYRCARLVRSLKRTVHYCHLETGPEVPETAHRQLWQRLQEVLKSTKQKKSR</sequence>